<evidence type="ECO:0000313" key="2">
    <source>
        <dbReference type="EMBL" id="MEJ8571882.1"/>
    </source>
</evidence>
<comment type="caution">
    <text evidence="2">The sequence shown here is derived from an EMBL/GenBank/DDBJ whole genome shotgun (WGS) entry which is preliminary data.</text>
</comment>
<dbReference type="RefSeq" id="WP_340329583.1">
    <property type="nucleotide sequence ID" value="NZ_JAZHOF010000004.1"/>
</dbReference>
<feature type="signal peptide" evidence="1">
    <location>
        <begin position="1"/>
        <end position="24"/>
    </location>
</feature>
<dbReference type="Proteomes" id="UP001378188">
    <property type="component" value="Unassembled WGS sequence"/>
</dbReference>
<accession>A0AAW9RNR0</accession>
<organism evidence="2 3">
    <name type="scientific">Microbaculum marinum</name>
    <dbReference type="NCBI Taxonomy" id="1764581"/>
    <lineage>
        <taxon>Bacteria</taxon>
        <taxon>Pseudomonadati</taxon>
        <taxon>Pseudomonadota</taxon>
        <taxon>Alphaproteobacteria</taxon>
        <taxon>Hyphomicrobiales</taxon>
        <taxon>Tepidamorphaceae</taxon>
        <taxon>Microbaculum</taxon>
    </lineage>
</organism>
<reference evidence="2 3" key="1">
    <citation type="submission" date="2024-02" db="EMBL/GenBank/DDBJ databases">
        <title>Genome analysis and characterization of Microbaculum marinisediminis sp. nov., isolated from marine sediment.</title>
        <authorList>
            <person name="Du Z.-J."/>
            <person name="Ye Y.-Q."/>
            <person name="Zhang Z.-R."/>
            <person name="Yuan S.-M."/>
            <person name="Zhang X.-Y."/>
        </authorList>
    </citation>
    <scope>NUCLEOTIDE SEQUENCE [LARGE SCALE GENOMIC DNA]</scope>
    <source>
        <strain evidence="2 3">SDUM1044001</strain>
    </source>
</reference>
<dbReference type="EMBL" id="JAZHOF010000004">
    <property type="protein sequence ID" value="MEJ8571882.1"/>
    <property type="molecule type" value="Genomic_DNA"/>
</dbReference>
<proteinExistence type="predicted"/>
<name>A0AAW9RNR0_9HYPH</name>
<feature type="chain" id="PRO_5043880675" evidence="1">
    <location>
        <begin position="25"/>
        <end position="243"/>
    </location>
</feature>
<keyword evidence="3" id="KW-1185">Reference proteome</keyword>
<dbReference type="AlphaFoldDB" id="A0AAW9RNR0"/>
<evidence type="ECO:0000256" key="1">
    <source>
        <dbReference type="SAM" id="SignalP"/>
    </source>
</evidence>
<protein>
    <submittedName>
        <fullName evidence="2">Uncharacterized protein</fullName>
    </submittedName>
</protein>
<sequence>MKARKSARRALLAAIACLLCFGMAAPKESVSAEQLLVRVAFDQDTALDGAIAQLADIAKPAPLTFVAERRTGLLIRTSRNGYERLLADPDLRTVRLVRGNVPARQQETPHEFVTYEIRLNASETGAEAVAASELAATPYTASVVGRRTGAAVAPPAREAGPGMLLVRALDTAGEELYRTVVPDPRLVRYEAVDEDGRFTGRTDFYRTEATVRADIPADPAIAALRITAPSKGAAAGVAEVNLQ</sequence>
<evidence type="ECO:0000313" key="3">
    <source>
        <dbReference type="Proteomes" id="UP001378188"/>
    </source>
</evidence>
<keyword evidence="1" id="KW-0732">Signal</keyword>
<gene>
    <name evidence="2" type="ORF">V3328_10390</name>
</gene>